<evidence type="ECO:0000313" key="5">
    <source>
        <dbReference type="Proteomes" id="UP000199305"/>
    </source>
</evidence>
<dbReference type="InterPro" id="IPR023370">
    <property type="entry name" value="TrmO-like_N"/>
</dbReference>
<proteinExistence type="inferred from homology"/>
<dbReference type="Gene3D" id="2.40.30.70">
    <property type="entry name" value="YaeB-like"/>
    <property type="match status" value="1"/>
</dbReference>
<gene>
    <name evidence="4" type="ORF">SAMN05216212_0898</name>
</gene>
<dbReference type="Pfam" id="PF01980">
    <property type="entry name" value="TrmO_N"/>
    <property type="match status" value="1"/>
</dbReference>
<dbReference type="Pfam" id="PF18389">
    <property type="entry name" value="TrmO_C"/>
    <property type="match status" value="1"/>
</dbReference>
<dbReference type="STRING" id="658219.SAMN05216212_0898"/>
<sequence length="261" mass="28326">MLPAPSRRRAGGGRQEKTTIDTKIQLSPIGIVHSCFGEKFGVPRQPLLADASRAAIELLPPLDTPEAVAGLADNTHIWVLFQFHQAAGQWSAKVRPPRLGGNRKLGVLATRSPFRPNNIGLSVVRLLQVRTSPRVELVIGGADLVNGTPVLDIKPYIPYADALLDAESAFAAEAPEPVVVNIPQGILQQAEAYRDDWGTDLPALIKQVLAQDPKPAYQKPDPERIYGMKLCGFDLRWQYHENAISVVALDPEPGGDDAQAT</sequence>
<name>A0A1G8WY06_9GAMM</name>
<dbReference type="EMBL" id="FNFH01000002">
    <property type="protein sequence ID" value="SDJ83272.1"/>
    <property type="molecule type" value="Genomic_DNA"/>
</dbReference>
<evidence type="ECO:0000256" key="2">
    <source>
        <dbReference type="ARBA" id="ARBA00033753"/>
    </source>
</evidence>
<dbReference type="AlphaFoldDB" id="A0A1G8WY06"/>
<dbReference type="PANTHER" id="PTHR12818">
    <property type="entry name" value="TRNA (ADENINE(37)-N6)-METHYLTRANSFERASE"/>
    <property type="match status" value="1"/>
</dbReference>
<feature type="domain" description="TsaA-like" evidence="3">
    <location>
        <begin position="26"/>
        <end position="165"/>
    </location>
</feature>
<keyword evidence="4" id="KW-0489">Methyltransferase</keyword>
<evidence type="ECO:0000259" key="3">
    <source>
        <dbReference type="PROSITE" id="PS51668"/>
    </source>
</evidence>
<dbReference type="PANTHER" id="PTHR12818:SF0">
    <property type="entry name" value="TRNA (ADENINE(37)-N6)-METHYLTRANSFERASE"/>
    <property type="match status" value="1"/>
</dbReference>
<dbReference type="InterPro" id="IPR036413">
    <property type="entry name" value="YaeB-like_sf"/>
</dbReference>
<dbReference type="CDD" id="cd09281">
    <property type="entry name" value="UPF0066"/>
    <property type="match status" value="1"/>
</dbReference>
<dbReference type="PROSITE" id="PS51668">
    <property type="entry name" value="TSAA_2"/>
    <property type="match status" value="1"/>
</dbReference>
<dbReference type="InterPro" id="IPR040372">
    <property type="entry name" value="YaeB-like"/>
</dbReference>
<keyword evidence="5" id="KW-1185">Reference proteome</keyword>
<accession>A0A1G8WY06</accession>
<keyword evidence="4" id="KW-0808">Transferase</keyword>
<dbReference type="GO" id="GO:0032259">
    <property type="term" value="P:methylation"/>
    <property type="evidence" value="ECO:0007669"/>
    <property type="project" value="UniProtKB-KW"/>
</dbReference>
<dbReference type="Gene3D" id="3.30.2310.10">
    <property type="entry name" value="YaeB-like"/>
    <property type="match status" value="1"/>
</dbReference>
<evidence type="ECO:0000256" key="1">
    <source>
        <dbReference type="ARBA" id="ARBA00022691"/>
    </source>
</evidence>
<dbReference type="SUPFAM" id="SSF118196">
    <property type="entry name" value="YaeB-like"/>
    <property type="match status" value="1"/>
</dbReference>
<dbReference type="NCBIfam" id="TIGR00104">
    <property type="entry name" value="tRNA_TsaA"/>
    <property type="match status" value="1"/>
</dbReference>
<dbReference type="InterPro" id="IPR036414">
    <property type="entry name" value="YaeB_N_sf"/>
</dbReference>
<dbReference type="Proteomes" id="UP000199305">
    <property type="component" value="Unassembled WGS sequence"/>
</dbReference>
<dbReference type="GO" id="GO:0089715">
    <property type="term" value="F:tRNA (L-threonylcarbamoyladenosine(37)-C2) methyltransferase activity"/>
    <property type="evidence" value="ECO:0007669"/>
    <property type="project" value="TreeGrafter"/>
</dbReference>
<comment type="similarity">
    <text evidence="2">Belongs to the tRNA methyltransferase O family.</text>
</comment>
<keyword evidence="1" id="KW-0949">S-adenosyl-L-methionine</keyword>
<evidence type="ECO:0000313" key="4">
    <source>
        <dbReference type="EMBL" id="SDJ83272.1"/>
    </source>
</evidence>
<dbReference type="InterPro" id="IPR041369">
    <property type="entry name" value="TrmO_C"/>
</dbReference>
<reference evidence="5" key="1">
    <citation type="submission" date="2016-10" db="EMBL/GenBank/DDBJ databases">
        <authorList>
            <person name="Varghese N."/>
            <person name="Submissions S."/>
        </authorList>
    </citation>
    <scope>NUCLEOTIDE SEQUENCE [LARGE SCALE GENOMIC DNA]</scope>
    <source>
        <strain evidence="5">CGMCC 1.10658</strain>
    </source>
</reference>
<organism evidence="4 5">
    <name type="scientific">Microbulbifer yueqingensis</name>
    <dbReference type="NCBI Taxonomy" id="658219"/>
    <lineage>
        <taxon>Bacteria</taxon>
        <taxon>Pseudomonadati</taxon>
        <taxon>Pseudomonadota</taxon>
        <taxon>Gammaproteobacteria</taxon>
        <taxon>Cellvibrionales</taxon>
        <taxon>Microbulbiferaceae</taxon>
        <taxon>Microbulbifer</taxon>
    </lineage>
</organism>
<protein>
    <submittedName>
        <fullName evidence="4">tRNA-Thr(GGU) m(6)t(6)A37 methyltransferase TsaA</fullName>
    </submittedName>
</protein>